<dbReference type="AlphaFoldDB" id="A0A1A9I5M5"/>
<dbReference type="KEGG" id="nia:A8C56_19400"/>
<sequence length="278" mass="32577">MKIRYICPHWGQEYLAPEQFIENVIDAGYSGIEINIGALRNRVHWMNVLQETREQYPEFIVIGQMVPEERYNRFNLFYKEMQQRLALIADFNPVFINSHTGKDFFSFNENCLLLELATTFSKQSGIPVYHETHRGRFSYALHLMPPYLKQFPGLGLVADYSHWCNVSESLLHDQSETLRSVIPHIRHIHARIGYEQSPQLADPFVPHYKNYLDTFTNWWKDILLHYQKKELQFTICTEAGPAPYMPVNPATGRPLANQWQINTAMLRYLKETFAGFTA</sequence>
<dbReference type="RefSeq" id="WP_067759760.1">
    <property type="nucleotide sequence ID" value="NZ_CP015772.1"/>
</dbReference>
<dbReference type="Proteomes" id="UP000077667">
    <property type="component" value="Chromosome"/>
</dbReference>
<evidence type="ECO:0000313" key="1">
    <source>
        <dbReference type="EMBL" id="ANH82863.1"/>
    </source>
</evidence>
<accession>A0A1A9I5M5</accession>
<gene>
    <name evidence="1" type="ORF">A8C56_19400</name>
</gene>
<dbReference type="OrthoDB" id="2555274at2"/>
<name>A0A1A9I5M5_9BACT</name>
<keyword evidence="2" id="KW-1185">Reference proteome</keyword>
<dbReference type="Gene3D" id="3.20.20.150">
    <property type="entry name" value="Divalent-metal-dependent TIM barrel enzymes"/>
    <property type="match status" value="1"/>
</dbReference>
<organism evidence="1 2">
    <name type="scientific">Niabella ginsenosidivorans</name>
    <dbReference type="NCBI Taxonomy" id="1176587"/>
    <lineage>
        <taxon>Bacteria</taxon>
        <taxon>Pseudomonadati</taxon>
        <taxon>Bacteroidota</taxon>
        <taxon>Chitinophagia</taxon>
        <taxon>Chitinophagales</taxon>
        <taxon>Chitinophagaceae</taxon>
        <taxon>Niabella</taxon>
    </lineage>
</organism>
<evidence type="ECO:0000313" key="2">
    <source>
        <dbReference type="Proteomes" id="UP000077667"/>
    </source>
</evidence>
<reference evidence="1 2" key="1">
    <citation type="submission" date="2016-05" db="EMBL/GenBank/DDBJ databases">
        <title>Niabella ginsenosidivorans BS26 whole genome sequencing.</title>
        <authorList>
            <person name="Im W.T."/>
            <person name="Siddiqi M.Z."/>
        </authorList>
    </citation>
    <scope>NUCLEOTIDE SEQUENCE [LARGE SCALE GENOMIC DNA]</scope>
    <source>
        <strain evidence="1 2">BS26</strain>
    </source>
</reference>
<dbReference type="SUPFAM" id="SSF51658">
    <property type="entry name" value="Xylose isomerase-like"/>
    <property type="match status" value="1"/>
</dbReference>
<dbReference type="InterPro" id="IPR036237">
    <property type="entry name" value="Xyl_isomerase-like_sf"/>
</dbReference>
<dbReference type="STRING" id="1176587.A8C56_19400"/>
<dbReference type="EMBL" id="CP015772">
    <property type="protein sequence ID" value="ANH82863.1"/>
    <property type="molecule type" value="Genomic_DNA"/>
</dbReference>
<proteinExistence type="predicted"/>
<protein>
    <recommendedName>
        <fullName evidence="3">Xylose isomerase</fullName>
    </recommendedName>
</protein>
<evidence type="ECO:0008006" key="3">
    <source>
        <dbReference type="Google" id="ProtNLM"/>
    </source>
</evidence>